<dbReference type="RefSeq" id="XP_064701709.1">
    <property type="nucleotide sequence ID" value="XM_064852112.1"/>
</dbReference>
<dbReference type="Gene3D" id="3.20.20.140">
    <property type="entry name" value="Metal-dependent hydrolases"/>
    <property type="match status" value="1"/>
</dbReference>
<proteinExistence type="predicted"/>
<dbReference type="GO" id="GO:0016787">
    <property type="term" value="F:hydrolase activity"/>
    <property type="evidence" value="ECO:0007669"/>
    <property type="project" value="InterPro"/>
</dbReference>
<evidence type="ECO:0000313" key="3">
    <source>
        <dbReference type="Proteomes" id="UP001358417"/>
    </source>
</evidence>
<feature type="domain" description="Amidohydrolase-related" evidence="1">
    <location>
        <begin position="19"/>
        <end position="303"/>
    </location>
</feature>
<dbReference type="AlphaFoldDB" id="A0AAV9MX27"/>
<dbReference type="InterPro" id="IPR032466">
    <property type="entry name" value="Metal_Hydrolase"/>
</dbReference>
<dbReference type="InterPro" id="IPR052358">
    <property type="entry name" value="Aro_Compnd_Degr_Hydrolases"/>
</dbReference>
<dbReference type="PANTHER" id="PTHR35563:SF2">
    <property type="entry name" value="BARREL METAL-DEPENDENT HYDROLASE, PUTATIVE (AFU_ORTHOLOGUE AFUA_1G16240)-RELATED"/>
    <property type="match status" value="1"/>
</dbReference>
<protein>
    <recommendedName>
        <fullName evidence="1">Amidohydrolase-related domain-containing protein</fullName>
    </recommendedName>
</protein>
<dbReference type="SUPFAM" id="SSF51556">
    <property type="entry name" value="Metallo-dependent hydrolases"/>
    <property type="match status" value="1"/>
</dbReference>
<dbReference type="EMBL" id="JAVRRD010000032">
    <property type="protein sequence ID" value="KAK5046110.1"/>
    <property type="molecule type" value="Genomic_DNA"/>
</dbReference>
<name>A0AAV9MX27_9EURO</name>
<comment type="caution">
    <text evidence="2">The sequence shown here is derived from an EMBL/GenBank/DDBJ whole genome shotgun (WGS) entry which is preliminary data.</text>
</comment>
<evidence type="ECO:0000313" key="2">
    <source>
        <dbReference type="EMBL" id="KAK5046110.1"/>
    </source>
</evidence>
<sequence length="304" mass="34394">MKPNTGQNPRAESTVELPAEYSYASDRHLTPTPATIADFLAFRSRIGASHSVLTHGLCYGSNCSSLVAVLQRLGTSTAKGIGVIDPAATSDQEIMKMHDAGVRGIRVNLYEYGAMHDSKLQEELLRNHAIRLKDFPGWTMAFTQLHPEFWEVLRPTIISDVAGRGVRLVTDHFALLKGRSMLPTEYEDHIERQPGFAAIVSLMRDGFLWVKLSAPYRVSEMSPGYEDLEPLVRALVSANPRRILWGSDWPHTPQMKVRAKEEAMLEVPNLDIDDIAWLKSLKHWLSDQEWDLMMKVNPNELYNW</sequence>
<accession>A0AAV9MX27</accession>
<dbReference type="Pfam" id="PF04909">
    <property type="entry name" value="Amidohydro_2"/>
    <property type="match status" value="1"/>
</dbReference>
<dbReference type="PANTHER" id="PTHR35563">
    <property type="entry name" value="BARREL METAL-DEPENDENT HYDROLASE, PUTATIVE (AFU_ORTHOLOGUE AFUA_1G16240)-RELATED"/>
    <property type="match status" value="1"/>
</dbReference>
<reference evidence="2 3" key="1">
    <citation type="submission" date="2023-08" db="EMBL/GenBank/DDBJ databases">
        <title>Black Yeasts Isolated from many extreme environments.</title>
        <authorList>
            <person name="Coleine C."/>
            <person name="Stajich J.E."/>
            <person name="Selbmann L."/>
        </authorList>
    </citation>
    <scope>NUCLEOTIDE SEQUENCE [LARGE SCALE GENOMIC DNA]</scope>
    <source>
        <strain evidence="2 3">CCFEE 5792</strain>
    </source>
</reference>
<evidence type="ECO:0000259" key="1">
    <source>
        <dbReference type="Pfam" id="PF04909"/>
    </source>
</evidence>
<gene>
    <name evidence="2" type="ORF">LTR84_008567</name>
</gene>
<dbReference type="Proteomes" id="UP001358417">
    <property type="component" value="Unassembled WGS sequence"/>
</dbReference>
<keyword evidence="3" id="KW-1185">Reference proteome</keyword>
<organism evidence="2 3">
    <name type="scientific">Exophiala bonariae</name>
    <dbReference type="NCBI Taxonomy" id="1690606"/>
    <lineage>
        <taxon>Eukaryota</taxon>
        <taxon>Fungi</taxon>
        <taxon>Dikarya</taxon>
        <taxon>Ascomycota</taxon>
        <taxon>Pezizomycotina</taxon>
        <taxon>Eurotiomycetes</taxon>
        <taxon>Chaetothyriomycetidae</taxon>
        <taxon>Chaetothyriales</taxon>
        <taxon>Herpotrichiellaceae</taxon>
        <taxon>Exophiala</taxon>
    </lineage>
</organism>
<dbReference type="InterPro" id="IPR006680">
    <property type="entry name" value="Amidohydro-rel"/>
</dbReference>
<dbReference type="GeneID" id="89976730"/>